<evidence type="ECO:0008006" key="3">
    <source>
        <dbReference type="Google" id="ProtNLM"/>
    </source>
</evidence>
<dbReference type="RefSeq" id="WP_196417278.1">
    <property type="nucleotide sequence ID" value="NZ_JADQTO010000015.1"/>
</dbReference>
<accession>A0A931CB87</accession>
<evidence type="ECO:0000313" key="1">
    <source>
        <dbReference type="EMBL" id="MBG0565504.1"/>
    </source>
</evidence>
<dbReference type="EMBL" id="JADQTO010000015">
    <property type="protein sequence ID" value="MBG0565504.1"/>
    <property type="molecule type" value="Genomic_DNA"/>
</dbReference>
<reference evidence="1" key="1">
    <citation type="submission" date="2020-11" db="EMBL/GenBank/DDBJ databases">
        <title>Isolation and identification of active actinomycetes.</title>
        <authorList>
            <person name="Sun X."/>
        </authorList>
    </citation>
    <scope>NUCLEOTIDE SEQUENCE</scope>
    <source>
        <strain evidence="1">NEAU-A11</strain>
    </source>
</reference>
<comment type="caution">
    <text evidence="1">The sequence shown here is derived from an EMBL/GenBank/DDBJ whole genome shotgun (WGS) entry which is preliminary data.</text>
</comment>
<sequence length="239" mass="25578">MSGPSGVGFSNPILYIEELRRFPLNRSRVPAPGTALVFRTRAGQLRVPPGGWTAGEMLLFGPRTGYRIDTAPHGFRASFPIGASLTADVEGRWTVVDPVEVVANRISDLEYACVTELREHVTAALDPKADTADEVRERLTTAFADGVTVPGGVRLDELRVSVSATDVLTGERVIQALVADDEEPDPGDPGGADPAQLVQELTELARQALAEHGTEGAAGRALARFHDVVTRMGDVLDDR</sequence>
<dbReference type="Proteomes" id="UP000598146">
    <property type="component" value="Unassembled WGS sequence"/>
</dbReference>
<dbReference type="AlphaFoldDB" id="A0A931CB87"/>
<organism evidence="1 2">
    <name type="scientific">Actinoplanes aureus</name>
    <dbReference type="NCBI Taxonomy" id="2792083"/>
    <lineage>
        <taxon>Bacteria</taxon>
        <taxon>Bacillati</taxon>
        <taxon>Actinomycetota</taxon>
        <taxon>Actinomycetes</taxon>
        <taxon>Micromonosporales</taxon>
        <taxon>Micromonosporaceae</taxon>
        <taxon>Actinoplanes</taxon>
    </lineage>
</organism>
<protein>
    <recommendedName>
        <fullName evidence="3">SPFH domain-containing protein</fullName>
    </recommendedName>
</protein>
<evidence type="ECO:0000313" key="2">
    <source>
        <dbReference type="Proteomes" id="UP000598146"/>
    </source>
</evidence>
<gene>
    <name evidence="1" type="ORF">I4J89_29025</name>
</gene>
<name>A0A931CB87_9ACTN</name>
<proteinExistence type="predicted"/>
<keyword evidence="2" id="KW-1185">Reference proteome</keyword>